<dbReference type="OrthoDB" id="9789552at2"/>
<dbReference type="eggNOG" id="ENOG502Z7Q0">
    <property type="taxonomic scope" value="Bacteria"/>
</dbReference>
<sequence length="501" mass="57461">MKDTKKVVLLPLDERPCNFKFPYQIFDSEDFIIDRIEPLGDKKIPADVSEVSRMLKEKCKDADIAVLAMDTLLYGGLIPSRLHHFTKEEVMERLNLLREIKSQNNNLKIYAFQCIMRCPKYSSNDEEPDYYEYCGEQIHQLGNAIHKEKLGISSDYNREELLSKIKKEDLEDYENRREFNRSFNLEVLKLAKEGVLEFLIIPQDDSAPYGYTAMDQISVRKEILENCLSDKVIVYPGADEVEMTLLSRAMNEVMVKRPKVYVKYASVHAPYLIPSYEDRSLGETVRYHIMAAGCIQVDSVSEADFVLALSAPARKMLEAVTQPASNADYDVERNLTEFVYAIETYISEGKPVTIGDNAYANGSDLELVAILNQKELLLKVAGYAGWNTSSNTIGTALAEGVKYLYYGSNKKHMEFLLLRYLEDAGYCGFIRKEITEKELPALGMNYFDIKEQNGVVSELVKKYLQDFADTKLTSITKHILIEDIKMPWRRMFETDITVSYR</sequence>
<dbReference type="RefSeq" id="WP_012201563.1">
    <property type="nucleotide sequence ID" value="NC_010001.1"/>
</dbReference>
<reference evidence="2" key="1">
    <citation type="submission" date="2007-11" db="EMBL/GenBank/DDBJ databases">
        <title>Complete genome sequence of Clostridium phytofermentans ISDg.</title>
        <authorList>
            <person name="Leschine S.B."/>
            <person name="Warnick T.A."/>
            <person name="Blanchard J.L."/>
            <person name="Schnell D.J."/>
            <person name="Petit E.L."/>
            <person name="LaTouf W.G."/>
            <person name="Copeland A."/>
            <person name="Lucas S."/>
            <person name="Lapidus A."/>
            <person name="Barry K."/>
            <person name="Glavina del Rio T."/>
            <person name="Dalin E."/>
            <person name="Tice H."/>
            <person name="Pitluck S."/>
            <person name="Kiss H."/>
            <person name="Brettin T."/>
            <person name="Bruce D."/>
            <person name="Detter J.C."/>
            <person name="Han C."/>
            <person name="Kuske C."/>
            <person name="Schmutz J."/>
            <person name="Larimer F."/>
            <person name="Land M."/>
            <person name="Hauser L."/>
            <person name="Kyrpides N."/>
            <person name="Kim E.A."/>
            <person name="Richardson P."/>
        </authorList>
    </citation>
    <scope>NUCLEOTIDE SEQUENCE [LARGE SCALE GENOMIC DNA]</scope>
    <source>
        <strain evidence="2">ATCC 700394 / DSM 18823 / ISDg</strain>
    </source>
</reference>
<gene>
    <name evidence="1" type="ordered locus">Cphy_3566</name>
</gene>
<dbReference type="Proteomes" id="UP000000370">
    <property type="component" value="Chromosome"/>
</dbReference>
<dbReference type="Pfam" id="PF13552">
    <property type="entry name" value="DUF4127"/>
    <property type="match status" value="1"/>
</dbReference>
<evidence type="ECO:0000313" key="1">
    <source>
        <dbReference type="EMBL" id="ABX43915.1"/>
    </source>
</evidence>
<dbReference type="HOGENOM" id="CLU_031189_0_0_9"/>
<accession>A9KIQ2</accession>
<dbReference type="STRING" id="357809.Cphy_3566"/>
<evidence type="ECO:0000313" key="2">
    <source>
        <dbReference type="Proteomes" id="UP000000370"/>
    </source>
</evidence>
<dbReference type="KEGG" id="cpy:Cphy_3566"/>
<keyword evidence="2" id="KW-1185">Reference proteome</keyword>
<proteinExistence type="predicted"/>
<dbReference type="InterPro" id="IPR025394">
    <property type="entry name" value="DUF4127"/>
</dbReference>
<protein>
    <recommendedName>
        <fullName evidence="3">DUF4127 domain-containing protein</fullName>
    </recommendedName>
</protein>
<dbReference type="AlphaFoldDB" id="A9KIQ2"/>
<dbReference type="EMBL" id="CP000885">
    <property type="protein sequence ID" value="ABX43915.1"/>
    <property type="molecule type" value="Genomic_DNA"/>
</dbReference>
<evidence type="ECO:0008006" key="3">
    <source>
        <dbReference type="Google" id="ProtNLM"/>
    </source>
</evidence>
<name>A9KIQ2_LACP7</name>
<organism evidence="1 2">
    <name type="scientific">Lachnoclostridium phytofermentans (strain ATCC 700394 / DSM 18823 / ISDg)</name>
    <name type="common">Clostridium phytofermentans</name>
    <dbReference type="NCBI Taxonomy" id="357809"/>
    <lineage>
        <taxon>Bacteria</taxon>
        <taxon>Bacillati</taxon>
        <taxon>Bacillota</taxon>
        <taxon>Clostridia</taxon>
        <taxon>Lachnospirales</taxon>
        <taxon>Lachnospiraceae</taxon>
    </lineage>
</organism>